<dbReference type="SUPFAM" id="SSF50494">
    <property type="entry name" value="Trypsin-like serine proteases"/>
    <property type="match status" value="1"/>
</dbReference>
<dbReference type="Pfam" id="PF13365">
    <property type="entry name" value="Trypsin_2"/>
    <property type="match status" value="1"/>
</dbReference>
<evidence type="ECO:0008006" key="3">
    <source>
        <dbReference type="Google" id="ProtNLM"/>
    </source>
</evidence>
<comment type="caution">
    <text evidence="1">The sequence shown here is derived from an EMBL/GenBank/DDBJ whole genome shotgun (WGS) entry which is preliminary data.</text>
</comment>
<accession>A0A2S9YGI2</accession>
<dbReference type="Proteomes" id="UP000237968">
    <property type="component" value="Unassembled WGS sequence"/>
</dbReference>
<evidence type="ECO:0000313" key="2">
    <source>
        <dbReference type="Proteomes" id="UP000237968"/>
    </source>
</evidence>
<dbReference type="InterPro" id="IPR043504">
    <property type="entry name" value="Peptidase_S1_PA_chymotrypsin"/>
</dbReference>
<name>A0A2S9YGI2_9BACT</name>
<keyword evidence="2" id="KW-1185">Reference proteome</keyword>
<organism evidence="1 2">
    <name type="scientific">Enhygromyxa salina</name>
    <dbReference type="NCBI Taxonomy" id="215803"/>
    <lineage>
        <taxon>Bacteria</taxon>
        <taxon>Pseudomonadati</taxon>
        <taxon>Myxococcota</taxon>
        <taxon>Polyangia</taxon>
        <taxon>Nannocystales</taxon>
        <taxon>Nannocystaceae</taxon>
        <taxon>Enhygromyxa</taxon>
    </lineage>
</organism>
<evidence type="ECO:0000313" key="1">
    <source>
        <dbReference type="EMBL" id="PRQ04214.1"/>
    </source>
</evidence>
<dbReference type="RefSeq" id="WP_106390427.1">
    <property type="nucleotide sequence ID" value="NZ_PVNK01000055.1"/>
</dbReference>
<reference evidence="1 2" key="1">
    <citation type="submission" date="2018-03" db="EMBL/GenBank/DDBJ databases">
        <title>Draft Genome Sequences of the Obligatory Marine Myxobacteria Enhygromyxa salina SWB005.</title>
        <authorList>
            <person name="Poehlein A."/>
            <person name="Moghaddam J.A."/>
            <person name="Harms H."/>
            <person name="Alanjari M."/>
            <person name="Koenig G.M."/>
            <person name="Daniel R."/>
            <person name="Schaeberle T.F."/>
        </authorList>
    </citation>
    <scope>NUCLEOTIDE SEQUENCE [LARGE SCALE GENOMIC DNA]</scope>
    <source>
        <strain evidence="1 2">SWB005</strain>
    </source>
</reference>
<dbReference type="EMBL" id="PVNK01000055">
    <property type="protein sequence ID" value="PRQ04214.1"/>
    <property type="molecule type" value="Genomic_DNA"/>
</dbReference>
<proteinExistence type="predicted"/>
<dbReference type="AlphaFoldDB" id="A0A2S9YGI2"/>
<dbReference type="Gene3D" id="2.40.10.10">
    <property type="entry name" value="Trypsin-like serine proteases"/>
    <property type="match status" value="1"/>
</dbReference>
<dbReference type="InterPro" id="IPR009003">
    <property type="entry name" value="Peptidase_S1_PA"/>
</dbReference>
<sequence length="213" mass="22958">MFSAAPLDQRSHRYNGLNIDPRVVVVADGAFGNGFFVDKWRDTVVTAWHVVEGSASVKIEAQSSDSARSTVWFDACAVAWDGSRDLAVIRLPGSVRGFTTPLQARVPHTAVEAVLQGYESYDAWRAAPRRWRKWQAVTAAPSGDWLVYGETNASGEPQPSPGLNGFSGGAVIEPGSGEVIGVHHGAIANESNRASMFSLDLIDQLRSKAYEIG</sequence>
<protein>
    <recommendedName>
        <fullName evidence="3">Serine protease</fullName>
    </recommendedName>
</protein>
<gene>
    <name evidence="1" type="ORF">ENSA5_09980</name>
</gene>